<feature type="domain" description="Histone deacetylase" evidence="1">
    <location>
        <begin position="20"/>
        <end position="304"/>
    </location>
</feature>
<name>A0ABV8P5C8_9BURK</name>
<evidence type="ECO:0000313" key="2">
    <source>
        <dbReference type="EMBL" id="MFC4203137.1"/>
    </source>
</evidence>
<organism evidence="2 3">
    <name type="scientific">Candidimonas humi</name>
    <dbReference type="NCBI Taxonomy" id="683355"/>
    <lineage>
        <taxon>Bacteria</taxon>
        <taxon>Pseudomonadati</taxon>
        <taxon>Pseudomonadota</taxon>
        <taxon>Betaproteobacteria</taxon>
        <taxon>Burkholderiales</taxon>
        <taxon>Alcaligenaceae</taxon>
        <taxon>Candidimonas</taxon>
    </lineage>
</organism>
<dbReference type="EMBL" id="JBHSBV010000009">
    <property type="protein sequence ID" value="MFC4203137.1"/>
    <property type="molecule type" value="Genomic_DNA"/>
</dbReference>
<protein>
    <submittedName>
        <fullName evidence="2">Histone deacetylase family protein</fullName>
    </submittedName>
</protein>
<gene>
    <name evidence="2" type="ORF">ACFOY1_19480</name>
</gene>
<proteinExistence type="predicted"/>
<sequence>METLYITHPACRLHEMGQWHPECPARLDAINDQLLSSGLLDFLREVRAPQAQRDDLLRVHTPQYLNYLQANAPAQGYFELDPDTLLNPHSLEAAQVAAGAGLAAVDAIMQGQAATAFCAVRPPGHHARPGQAMGFCIYNNIAVAVAYALDKYALQRVAVIDFDVHHGNGTEEMFAGDERVLMCGFFQHPFYPGSGAPPAASNMLNIPVQAYTGGDMLRQIASDVWLPRLEAFRPEFVFISAGFDAHREDDMSQLGMVEADYAWITEQIVALADTTAQGRIASFLEGGYNLSALGRSVAAHIRALAKL</sequence>
<comment type="caution">
    <text evidence="2">The sequence shown here is derived from an EMBL/GenBank/DDBJ whole genome shotgun (WGS) entry which is preliminary data.</text>
</comment>
<reference evidence="3" key="1">
    <citation type="journal article" date="2019" name="Int. J. Syst. Evol. Microbiol.">
        <title>The Global Catalogue of Microorganisms (GCM) 10K type strain sequencing project: providing services to taxonomists for standard genome sequencing and annotation.</title>
        <authorList>
            <consortium name="The Broad Institute Genomics Platform"/>
            <consortium name="The Broad Institute Genome Sequencing Center for Infectious Disease"/>
            <person name="Wu L."/>
            <person name="Ma J."/>
        </authorList>
    </citation>
    <scope>NUCLEOTIDE SEQUENCE [LARGE SCALE GENOMIC DNA]</scope>
    <source>
        <strain evidence="3">LMG 24813</strain>
    </source>
</reference>
<dbReference type="PANTHER" id="PTHR10625">
    <property type="entry name" value="HISTONE DEACETYLASE HDAC1-RELATED"/>
    <property type="match status" value="1"/>
</dbReference>
<evidence type="ECO:0000259" key="1">
    <source>
        <dbReference type="Pfam" id="PF00850"/>
    </source>
</evidence>
<dbReference type="RefSeq" id="WP_217962969.1">
    <property type="nucleotide sequence ID" value="NZ_JAHTBN010000001.1"/>
</dbReference>
<keyword evidence="3" id="KW-1185">Reference proteome</keyword>
<dbReference type="InterPro" id="IPR023801">
    <property type="entry name" value="His_deacetylse_dom"/>
</dbReference>
<dbReference type="Pfam" id="PF00850">
    <property type="entry name" value="Hist_deacetyl"/>
    <property type="match status" value="1"/>
</dbReference>
<accession>A0ABV8P5C8</accession>
<dbReference type="Proteomes" id="UP001595848">
    <property type="component" value="Unassembled WGS sequence"/>
</dbReference>
<dbReference type="PANTHER" id="PTHR10625:SF10">
    <property type="entry name" value="HISTONE DEACETYLASE HDAC1"/>
    <property type="match status" value="1"/>
</dbReference>
<evidence type="ECO:0000313" key="3">
    <source>
        <dbReference type="Proteomes" id="UP001595848"/>
    </source>
</evidence>
<dbReference type="CDD" id="cd11599">
    <property type="entry name" value="HDAC_classII_2"/>
    <property type="match status" value="1"/>
</dbReference>